<comment type="caution">
    <text evidence="2">The sequence shown here is derived from an EMBL/GenBank/DDBJ whole genome shotgun (WGS) entry which is preliminary data.</text>
</comment>
<dbReference type="OrthoDB" id="1702682at2759"/>
<protein>
    <recommendedName>
        <fullName evidence="4">Aspartic peptidase DDI1-type domain-containing protein</fullName>
    </recommendedName>
</protein>
<proteinExistence type="predicted"/>
<gene>
    <name evidence="2" type="ORF">CR513_57192</name>
</gene>
<dbReference type="PANTHER" id="PTHR33067">
    <property type="entry name" value="RNA-DIRECTED DNA POLYMERASE-RELATED"/>
    <property type="match status" value="1"/>
</dbReference>
<accession>A0A371EDZ7</accession>
<dbReference type="EMBL" id="QJKJ01014461">
    <property type="protein sequence ID" value="RDX64268.1"/>
    <property type="molecule type" value="Genomic_DNA"/>
</dbReference>
<feature type="non-terminal residue" evidence="2">
    <location>
        <position position="1"/>
    </location>
</feature>
<feature type="region of interest" description="Disordered" evidence="1">
    <location>
        <begin position="1"/>
        <end position="29"/>
    </location>
</feature>
<evidence type="ECO:0008006" key="4">
    <source>
        <dbReference type="Google" id="ProtNLM"/>
    </source>
</evidence>
<keyword evidence="3" id="KW-1185">Reference proteome</keyword>
<reference evidence="2" key="1">
    <citation type="submission" date="2018-05" db="EMBL/GenBank/DDBJ databases">
        <title>Draft genome of Mucuna pruriens seed.</title>
        <authorList>
            <person name="Nnadi N.E."/>
            <person name="Vos R."/>
            <person name="Hasami M.H."/>
            <person name="Devisetty U.K."/>
            <person name="Aguiy J.C."/>
        </authorList>
    </citation>
    <scope>NUCLEOTIDE SEQUENCE [LARGE SCALE GENOMIC DNA]</scope>
    <source>
        <strain evidence="2">JCA_2017</strain>
    </source>
</reference>
<dbReference type="Proteomes" id="UP000257109">
    <property type="component" value="Unassembled WGS sequence"/>
</dbReference>
<feature type="compositionally biased region" description="Basic and acidic residues" evidence="1">
    <location>
        <begin position="10"/>
        <end position="19"/>
    </location>
</feature>
<evidence type="ECO:0000313" key="2">
    <source>
        <dbReference type="EMBL" id="RDX64268.1"/>
    </source>
</evidence>
<dbReference type="AlphaFoldDB" id="A0A371EDZ7"/>
<dbReference type="PANTHER" id="PTHR33067:SF9">
    <property type="entry name" value="RNA-DIRECTED DNA POLYMERASE"/>
    <property type="match status" value="1"/>
</dbReference>
<organism evidence="2 3">
    <name type="scientific">Mucuna pruriens</name>
    <name type="common">Velvet bean</name>
    <name type="synonym">Dolichos pruriens</name>
    <dbReference type="NCBI Taxonomy" id="157652"/>
    <lineage>
        <taxon>Eukaryota</taxon>
        <taxon>Viridiplantae</taxon>
        <taxon>Streptophyta</taxon>
        <taxon>Embryophyta</taxon>
        <taxon>Tracheophyta</taxon>
        <taxon>Spermatophyta</taxon>
        <taxon>Magnoliopsida</taxon>
        <taxon>eudicotyledons</taxon>
        <taxon>Gunneridae</taxon>
        <taxon>Pentapetalae</taxon>
        <taxon>rosids</taxon>
        <taxon>fabids</taxon>
        <taxon>Fabales</taxon>
        <taxon>Fabaceae</taxon>
        <taxon>Papilionoideae</taxon>
        <taxon>50 kb inversion clade</taxon>
        <taxon>NPAAA clade</taxon>
        <taxon>indigoferoid/millettioid clade</taxon>
        <taxon>Phaseoleae</taxon>
        <taxon>Mucuna</taxon>
    </lineage>
</organism>
<sequence length="240" mass="27119">MEDNHFGQVRNKDRPDEAARNQQSGVPTIRELQQHAIPAERDRHHSRPQNVDWTASQYCEPIIVGRIKQPPVSNHSKSERKCQCSYAQKRKRTTSTYTSTLAEVSRSRLRTKCRLVVSARNNYPIAVSISNHLGKKARIPEYAKFLKELCIHKRRKIKGSREIGGVVSALTKNEEFTTGATRALPRKCRDPGIFSIPCTIGECTFADVMLDLGASINVMLDLGASINVMPALIYRSLNFW</sequence>
<evidence type="ECO:0000313" key="3">
    <source>
        <dbReference type="Proteomes" id="UP000257109"/>
    </source>
</evidence>
<name>A0A371EDZ7_MUCPR</name>
<evidence type="ECO:0000256" key="1">
    <source>
        <dbReference type="SAM" id="MobiDB-lite"/>
    </source>
</evidence>